<dbReference type="SUPFAM" id="SSF55729">
    <property type="entry name" value="Acyl-CoA N-acyltransferases (Nat)"/>
    <property type="match status" value="1"/>
</dbReference>
<evidence type="ECO:0000313" key="2">
    <source>
        <dbReference type="Proteomes" id="UP000569951"/>
    </source>
</evidence>
<sequence length="155" mass="17093">MTPAARIRHASRRDAEALTALCLAWQGAPGASDPALLHELWGQALGDDDSSVYLAETEDGRALGFVHVTYQARPARLGWRATIEELHAPGDPEAALRRALLEAVVAECRRRADVIALYLITQPDLEPKLSLEEVYAQLGFRKRGRDVLVWTGELL</sequence>
<organism evidence="1 2">
    <name type="scientific">Deinobacterium chartae</name>
    <dbReference type="NCBI Taxonomy" id="521158"/>
    <lineage>
        <taxon>Bacteria</taxon>
        <taxon>Thermotogati</taxon>
        <taxon>Deinococcota</taxon>
        <taxon>Deinococci</taxon>
        <taxon>Deinococcales</taxon>
        <taxon>Deinococcaceae</taxon>
        <taxon>Deinobacterium</taxon>
    </lineage>
</organism>
<comment type="caution">
    <text evidence="1">The sequence shown here is derived from an EMBL/GenBank/DDBJ whole genome shotgun (WGS) entry which is preliminary data.</text>
</comment>
<dbReference type="Gene3D" id="3.40.630.30">
    <property type="match status" value="1"/>
</dbReference>
<dbReference type="InterPro" id="IPR016181">
    <property type="entry name" value="Acyl_CoA_acyltransferase"/>
</dbReference>
<dbReference type="RefSeq" id="WP_183984575.1">
    <property type="nucleotide sequence ID" value="NZ_JACHHG010000002.1"/>
</dbReference>
<protein>
    <submittedName>
        <fullName evidence="1">GNAT superfamily N-acetyltransferase</fullName>
    </submittedName>
</protein>
<reference evidence="1 2" key="1">
    <citation type="submission" date="2020-08" db="EMBL/GenBank/DDBJ databases">
        <title>Genomic Encyclopedia of Type Strains, Phase IV (KMG-IV): sequencing the most valuable type-strain genomes for metagenomic binning, comparative biology and taxonomic classification.</title>
        <authorList>
            <person name="Goeker M."/>
        </authorList>
    </citation>
    <scope>NUCLEOTIDE SEQUENCE [LARGE SCALE GENOMIC DNA]</scope>
    <source>
        <strain evidence="1 2">DSM 21458</strain>
    </source>
</reference>
<dbReference type="Proteomes" id="UP000569951">
    <property type="component" value="Unassembled WGS sequence"/>
</dbReference>
<proteinExistence type="predicted"/>
<keyword evidence="1" id="KW-0808">Transferase</keyword>
<name>A0A841HVA2_9DEIO</name>
<keyword evidence="2" id="KW-1185">Reference proteome</keyword>
<dbReference type="EMBL" id="JACHHG010000002">
    <property type="protein sequence ID" value="MBB6097307.1"/>
    <property type="molecule type" value="Genomic_DNA"/>
</dbReference>
<accession>A0A841HVA2</accession>
<evidence type="ECO:0000313" key="1">
    <source>
        <dbReference type="EMBL" id="MBB6097307.1"/>
    </source>
</evidence>
<dbReference type="AlphaFoldDB" id="A0A841HVA2"/>
<gene>
    <name evidence="1" type="ORF">HNR42_000721</name>
</gene>
<dbReference type="GO" id="GO:0016740">
    <property type="term" value="F:transferase activity"/>
    <property type="evidence" value="ECO:0007669"/>
    <property type="project" value="UniProtKB-KW"/>
</dbReference>